<evidence type="ECO:0000313" key="2">
    <source>
        <dbReference type="Proteomes" id="UP000828390"/>
    </source>
</evidence>
<sequence>MIQWNDPVKAPPRWWTRIQMCTSSACLHNSKRDNTTIYFCSDVKKAVKGT</sequence>
<dbReference type="EMBL" id="JAIWYP010000005">
    <property type="protein sequence ID" value="KAH3823652.1"/>
    <property type="molecule type" value="Genomic_DNA"/>
</dbReference>
<name>A0A9D4H1G6_DREPO</name>
<proteinExistence type="predicted"/>
<reference evidence="1" key="2">
    <citation type="submission" date="2020-11" db="EMBL/GenBank/DDBJ databases">
        <authorList>
            <person name="McCartney M.A."/>
            <person name="Auch B."/>
            <person name="Kono T."/>
            <person name="Mallez S."/>
            <person name="Becker A."/>
            <person name="Gohl D.M."/>
            <person name="Silverstein K.A.T."/>
            <person name="Koren S."/>
            <person name="Bechman K.B."/>
            <person name="Herman A."/>
            <person name="Abrahante J.E."/>
            <person name="Garbe J."/>
        </authorList>
    </citation>
    <scope>NUCLEOTIDE SEQUENCE</scope>
    <source>
        <strain evidence="1">Duluth1</strain>
        <tissue evidence="1">Whole animal</tissue>
    </source>
</reference>
<gene>
    <name evidence="1" type="ORF">DPMN_125463</name>
</gene>
<dbReference type="AlphaFoldDB" id="A0A9D4H1G6"/>
<evidence type="ECO:0000313" key="1">
    <source>
        <dbReference type="EMBL" id="KAH3823652.1"/>
    </source>
</evidence>
<protein>
    <submittedName>
        <fullName evidence="1">Uncharacterized protein</fullName>
    </submittedName>
</protein>
<organism evidence="1 2">
    <name type="scientific">Dreissena polymorpha</name>
    <name type="common">Zebra mussel</name>
    <name type="synonym">Mytilus polymorpha</name>
    <dbReference type="NCBI Taxonomy" id="45954"/>
    <lineage>
        <taxon>Eukaryota</taxon>
        <taxon>Metazoa</taxon>
        <taxon>Spiralia</taxon>
        <taxon>Lophotrochozoa</taxon>
        <taxon>Mollusca</taxon>
        <taxon>Bivalvia</taxon>
        <taxon>Autobranchia</taxon>
        <taxon>Heteroconchia</taxon>
        <taxon>Euheterodonta</taxon>
        <taxon>Imparidentia</taxon>
        <taxon>Neoheterodontei</taxon>
        <taxon>Myida</taxon>
        <taxon>Dreissenoidea</taxon>
        <taxon>Dreissenidae</taxon>
        <taxon>Dreissena</taxon>
    </lineage>
</organism>
<reference evidence="1" key="1">
    <citation type="journal article" date="2019" name="bioRxiv">
        <title>The Genome of the Zebra Mussel, Dreissena polymorpha: A Resource for Invasive Species Research.</title>
        <authorList>
            <person name="McCartney M.A."/>
            <person name="Auch B."/>
            <person name="Kono T."/>
            <person name="Mallez S."/>
            <person name="Zhang Y."/>
            <person name="Obille A."/>
            <person name="Becker A."/>
            <person name="Abrahante J.E."/>
            <person name="Garbe J."/>
            <person name="Badalamenti J.P."/>
            <person name="Herman A."/>
            <person name="Mangelson H."/>
            <person name="Liachko I."/>
            <person name="Sullivan S."/>
            <person name="Sone E.D."/>
            <person name="Koren S."/>
            <person name="Silverstein K.A.T."/>
            <person name="Beckman K.B."/>
            <person name="Gohl D.M."/>
        </authorList>
    </citation>
    <scope>NUCLEOTIDE SEQUENCE</scope>
    <source>
        <strain evidence="1">Duluth1</strain>
        <tissue evidence="1">Whole animal</tissue>
    </source>
</reference>
<keyword evidence="2" id="KW-1185">Reference proteome</keyword>
<accession>A0A9D4H1G6</accession>
<dbReference type="Proteomes" id="UP000828390">
    <property type="component" value="Unassembled WGS sequence"/>
</dbReference>
<comment type="caution">
    <text evidence="1">The sequence shown here is derived from an EMBL/GenBank/DDBJ whole genome shotgun (WGS) entry which is preliminary data.</text>
</comment>